<keyword evidence="2" id="KW-0812">Transmembrane</keyword>
<accession>A0A067SW65</accession>
<feature type="region of interest" description="Disordered" evidence="1">
    <location>
        <begin position="102"/>
        <end position="121"/>
    </location>
</feature>
<protein>
    <submittedName>
        <fullName evidence="3">Uncharacterized protein</fullName>
    </submittedName>
</protein>
<dbReference type="HOGENOM" id="CLU_071669_0_0_1"/>
<feature type="transmembrane region" description="Helical" evidence="2">
    <location>
        <begin position="20"/>
        <end position="36"/>
    </location>
</feature>
<keyword evidence="2" id="KW-1133">Transmembrane helix</keyword>
<dbReference type="STRING" id="685588.A0A067SW65"/>
<evidence type="ECO:0000313" key="3">
    <source>
        <dbReference type="EMBL" id="KDR75185.1"/>
    </source>
</evidence>
<organism evidence="3 4">
    <name type="scientific">Galerina marginata (strain CBS 339.88)</name>
    <dbReference type="NCBI Taxonomy" id="685588"/>
    <lineage>
        <taxon>Eukaryota</taxon>
        <taxon>Fungi</taxon>
        <taxon>Dikarya</taxon>
        <taxon>Basidiomycota</taxon>
        <taxon>Agaricomycotina</taxon>
        <taxon>Agaricomycetes</taxon>
        <taxon>Agaricomycetidae</taxon>
        <taxon>Agaricales</taxon>
        <taxon>Agaricineae</taxon>
        <taxon>Strophariaceae</taxon>
        <taxon>Galerina</taxon>
    </lineage>
</organism>
<dbReference type="EMBL" id="KL142381">
    <property type="protein sequence ID" value="KDR75185.1"/>
    <property type="molecule type" value="Genomic_DNA"/>
</dbReference>
<evidence type="ECO:0000256" key="1">
    <source>
        <dbReference type="SAM" id="MobiDB-lite"/>
    </source>
</evidence>
<reference evidence="4" key="1">
    <citation type="journal article" date="2014" name="Proc. Natl. Acad. Sci. U.S.A.">
        <title>Extensive sampling of basidiomycete genomes demonstrates inadequacy of the white-rot/brown-rot paradigm for wood decay fungi.</title>
        <authorList>
            <person name="Riley R."/>
            <person name="Salamov A.A."/>
            <person name="Brown D.W."/>
            <person name="Nagy L.G."/>
            <person name="Floudas D."/>
            <person name="Held B.W."/>
            <person name="Levasseur A."/>
            <person name="Lombard V."/>
            <person name="Morin E."/>
            <person name="Otillar R."/>
            <person name="Lindquist E.A."/>
            <person name="Sun H."/>
            <person name="LaButti K.M."/>
            <person name="Schmutz J."/>
            <person name="Jabbour D."/>
            <person name="Luo H."/>
            <person name="Baker S.E."/>
            <person name="Pisabarro A.G."/>
            <person name="Walton J.D."/>
            <person name="Blanchette R.A."/>
            <person name="Henrissat B."/>
            <person name="Martin F."/>
            <person name="Cullen D."/>
            <person name="Hibbett D.S."/>
            <person name="Grigoriev I.V."/>
        </authorList>
    </citation>
    <scope>NUCLEOTIDE SEQUENCE [LARGE SCALE GENOMIC DNA]</scope>
    <source>
        <strain evidence="4">CBS 339.88</strain>
    </source>
</reference>
<feature type="transmembrane region" description="Helical" evidence="2">
    <location>
        <begin position="48"/>
        <end position="67"/>
    </location>
</feature>
<dbReference type="Proteomes" id="UP000027222">
    <property type="component" value="Unassembled WGS sequence"/>
</dbReference>
<evidence type="ECO:0000256" key="2">
    <source>
        <dbReference type="SAM" id="Phobius"/>
    </source>
</evidence>
<proteinExistence type="predicted"/>
<name>A0A067SW65_GALM3</name>
<keyword evidence="4" id="KW-1185">Reference proteome</keyword>
<keyword evidence="2" id="KW-0472">Membrane</keyword>
<evidence type="ECO:0000313" key="4">
    <source>
        <dbReference type="Proteomes" id="UP000027222"/>
    </source>
</evidence>
<dbReference type="OrthoDB" id="3363417at2759"/>
<feature type="region of interest" description="Disordered" evidence="1">
    <location>
        <begin position="161"/>
        <end position="189"/>
    </location>
</feature>
<gene>
    <name evidence="3" type="ORF">GALMADRAFT_279957</name>
</gene>
<dbReference type="AlphaFoldDB" id="A0A067SW65"/>
<sequence length="209" mass="22839">MNLSFYTSEFTLQVSQISPTSIPGTLWAYYIEYLWLYKPDSWVARMAYSFRVLAILVSLPIVILGLLDQDIASYGIARTLGVIDDVKASTSDKATVHAQPPSIQLNGTISPSSDSAFSDSDRDSLIDHTMHNKMRSPLSDSTSSLPPVFYAEDKLSGVGLFSPAASQPPSPTSSRRHLPLSSVNGAEHLRYRTQPLGIGIGTRTTEEND</sequence>